<comment type="caution">
    <text evidence="1">The sequence shown here is derived from an EMBL/GenBank/DDBJ whole genome shotgun (WGS) entry which is preliminary data.</text>
</comment>
<dbReference type="EMBL" id="JAEUBD010001178">
    <property type="protein sequence ID" value="KAH3664980.1"/>
    <property type="molecule type" value="Genomic_DNA"/>
</dbReference>
<gene>
    <name evidence="1" type="ORF">OGATHE_003795</name>
</gene>
<reference evidence="1" key="2">
    <citation type="submission" date="2021-01" db="EMBL/GenBank/DDBJ databases">
        <authorList>
            <person name="Schikora-Tamarit M.A."/>
        </authorList>
    </citation>
    <scope>NUCLEOTIDE SEQUENCE</scope>
    <source>
        <strain evidence="1">NCAIM Y.01608</strain>
    </source>
</reference>
<name>A0A9P8P492_9ASCO</name>
<dbReference type="AlphaFoldDB" id="A0A9P8P492"/>
<evidence type="ECO:0000313" key="1">
    <source>
        <dbReference type="EMBL" id="KAH3664980.1"/>
    </source>
</evidence>
<proteinExistence type="predicted"/>
<reference evidence="1" key="1">
    <citation type="journal article" date="2021" name="Open Biol.">
        <title>Shared evolutionary footprints suggest mitochondrial oxidative damage underlies multiple complex I losses in fungi.</title>
        <authorList>
            <person name="Schikora-Tamarit M.A."/>
            <person name="Marcet-Houben M."/>
            <person name="Nosek J."/>
            <person name="Gabaldon T."/>
        </authorList>
    </citation>
    <scope>NUCLEOTIDE SEQUENCE</scope>
    <source>
        <strain evidence="1">NCAIM Y.01608</strain>
    </source>
</reference>
<evidence type="ECO:0000313" key="2">
    <source>
        <dbReference type="Proteomes" id="UP000788993"/>
    </source>
</evidence>
<sequence>MKTSSAPAFNVTLFLIGYAVSLETTVRNSPSPVFMPIGLAMCCVFVTTGCVDSSISSTSNDATIDACRAAPLQISSLGLHSLLSVDGELITVDSGKTAATLAATFGMFEEPPTSSTSSMSRVSKPALATTDSTKADILVNTERPATSNRSLLIVEWKS</sequence>
<protein>
    <submittedName>
        <fullName evidence="1">Uncharacterized protein</fullName>
    </submittedName>
</protein>
<dbReference type="Proteomes" id="UP000788993">
    <property type="component" value="Unassembled WGS sequence"/>
</dbReference>
<accession>A0A9P8P492</accession>
<organism evidence="1 2">
    <name type="scientific">Ogataea polymorpha</name>
    <dbReference type="NCBI Taxonomy" id="460523"/>
    <lineage>
        <taxon>Eukaryota</taxon>
        <taxon>Fungi</taxon>
        <taxon>Dikarya</taxon>
        <taxon>Ascomycota</taxon>
        <taxon>Saccharomycotina</taxon>
        <taxon>Pichiomycetes</taxon>
        <taxon>Pichiales</taxon>
        <taxon>Pichiaceae</taxon>
        <taxon>Ogataea</taxon>
    </lineage>
</organism>
<keyword evidence="2" id="KW-1185">Reference proteome</keyword>